<organism evidence="1 2">
    <name type="scientific">Oryzias melastigma</name>
    <name type="common">Marine medaka</name>
    <dbReference type="NCBI Taxonomy" id="30732"/>
    <lineage>
        <taxon>Eukaryota</taxon>
        <taxon>Metazoa</taxon>
        <taxon>Chordata</taxon>
        <taxon>Craniata</taxon>
        <taxon>Vertebrata</taxon>
        <taxon>Euteleostomi</taxon>
        <taxon>Actinopterygii</taxon>
        <taxon>Neopterygii</taxon>
        <taxon>Teleostei</taxon>
        <taxon>Neoteleostei</taxon>
        <taxon>Acanthomorphata</taxon>
        <taxon>Ovalentaria</taxon>
        <taxon>Atherinomorphae</taxon>
        <taxon>Beloniformes</taxon>
        <taxon>Adrianichthyidae</taxon>
        <taxon>Oryziinae</taxon>
        <taxon>Oryzias</taxon>
    </lineage>
</organism>
<keyword evidence="2" id="KW-1185">Reference proteome</keyword>
<protein>
    <submittedName>
        <fullName evidence="1">Uncharacterized protein</fullName>
    </submittedName>
</protein>
<evidence type="ECO:0000313" key="2">
    <source>
        <dbReference type="Proteomes" id="UP000261560"/>
    </source>
</evidence>
<dbReference type="AlphaFoldDB" id="A0A3B3CZ22"/>
<accession>A0A3B3CZ22</accession>
<dbReference type="GeneTree" id="ENSGT00940000177316"/>
<reference evidence="1" key="2">
    <citation type="submission" date="2025-09" db="UniProtKB">
        <authorList>
            <consortium name="Ensembl"/>
        </authorList>
    </citation>
    <scope>IDENTIFICATION</scope>
</reference>
<reference evidence="1" key="1">
    <citation type="submission" date="2025-08" db="UniProtKB">
        <authorList>
            <consortium name="Ensembl"/>
        </authorList>
    </citation>
    <scope>IDENTIFICATION</scope>
</reference>
<evidence type="ECO:0000313" key="1">
    <source>
        <dbReference type="Ensembl" id="ENSOMEP00000023107.1"/>
    </source>
</evidence>
<dbReference type="Proteomes" id="UP000261560">
    <property type="component" value="Unplaced"/>
</dbReference>
<name>A0A3B3CZ22_ORYME</name>
<dbReference type="Ensembl" id="ENSOMET00000013067.1">
    <property type="protein sequence ID" value="ENSOMEP00000023107.1"/>
    <property type="gene ID" value="ENSOMEG00000003026.1"/>
</dbReference>
<proteinExistence type="predicted"/>
<sequence length="79" mass="8962">MKGQIYFLLRKQRKKAVKGLTSLGSREIKSFSGPVQLFNSYFNVVWGSFETCFCENGKQSLKELHKRTAAFPPSEVSSI</sequence>